<accession>A0A8X6SQU4</accession>
<sequence>MSFANALWKAVFSGIASNTNAAIMVLQLKCGSSEKTTWCQSGTLARNPRYSRRLLIDEAVISTPVAVDQRAPNCLEEAVRSFTAMRIRCRLSCADVTFRHLLPVFRVVGCSWVHCFQTRITVELLCCTRAPIVR</sequence>
<name>A0A8X6SQU4_TRICX</name>
<protein>
    <submittedName>
        <fullName evidence="1">Uncharacterized protein</fullName>
    </submittedName>
</protein>
<dbReference type="EMBL" id="BMAU01021339">
    <property type="protein sequence ID" value="GFY16591.1"/>
    <property type="molecule type" value="Genomic_DNA"/>
</dbReference>
<reference evidence="1" key="1">
    <citation type="submission" date="2020-08" db="EMBL/GenBank/DDBJ databases">
        <title>Multicomponent nature underlies the extraordinary mechanical properties of spider dragline silk.</title>
        <authorList>
            <person name="Kono N."/>
            <person name="Nakamura H."/>
            <person name="Mori M."/>
            <person name="Yoshida Y."/>
            <person name="Ohtoshi R."/>
            <person name="Malay A.D."/>
            <person name="Moran D.A.P."/>
            <person name="Tomita M."/>
            <person name="Numata K."/>
            <person name="Arakawa K."/>
        </authorList>
    </citation>
    <scope>NUCLEOTIDE SEQUENCE</scope>
</reference>
<dbReference type="Proteomes" id="UP000887159">
    <property type="component" value="Unassembled WGS sequence"/>
</dbReference>
<evidence type="ECO:0000313" key="2">
    <source>
        <dbReference type="Proteomes" id="UP000887159"/>
    </source>
</evidence>
<evidence type="ECO:0000313" key="1">
    <source>
        <dbReference type="EMBL" id="GFY16591.1"/>
    </source>
</evidence>
<dbReference type="AlphaFoldDB" id="A0A8X6SQU4"/>
<proteinExistence type="predicted"/>
<comment type="caution">
    <text evidence="1">The sequence shown here is derived from an EMBL/GenBank/DDBJ whole genome shotgun (WGS) entry which is preliminary data.</text>
</comment>
<organism evidence="1 2">
    <name type="scientific">Trichonephila clavipes</name>
    <name type="common">Golden silk orbweaver</name>
    <name type="synonym">Nephila clavipes</name>
    <dbReference type="NCBI Taxonomy" id="2585209"/>
    <lineage>
        <taxon>Eukaryota</taxon>
        <taxon>Metazoa</taxon>
        <taxon>Ecdysozoa</taxon>
        <taxon>Arthropoda</taxon>
        <taxon>Chelicerata</taxon>
        <taxon>Arachnida</taxon>
        <taxon>Araneae</taxon>
        <taxon>Araneomorphae</taxon>
        <taxon>Entelegynae</taxon>
        <taxon>Araneoidea</taxon>
        <taxon>Nephilidae</taxon>
        <taxon>Trichonephila</taxon>
    </lineage>
</organism>
<gene>
    <name evidence="1" type="primary">NCL1_09698</name>
    <name evidence="1" type="ORF">TNCV_736181</name>
</gene>
<keyword evidence="2" id="KW-1185">Reference proteome</keyword>